<dbReference type="SUPFAM" id="SSF48403">
    <property type="entry name" value="Ankyrin repeat"/>
    <property type="match status" value="2"/>
</dbReference>
<accession>A0AAD5WSI9</accession>
<dbReference type="SMART" id="SM00248">
    <property type="entry name" value="ANK"/>
    <property type="match status" value="11"/>
</dbReference>
<dbReference type="PROSITE" id="PS50297">
    <property type="entry name" value="ANK_REP_REGION"/>
    <property type="match status" value="1"/>
</dbReference>
<feature type="compositionally biased region" description="Low complexity" evidence="4">
    <location>
        <begin position="291"/>
        <end position="303"/>
    </location>
</feature>
<dbReference type="EMBL" id="JAKWBI020000167">
    <property type="protein sequence ID" value="KAJ2900731.1"/>
    <property type="molecule type" value="Genomic_DNA"/>
</dbReference>
<keyword evidence="6" id="KW-1185">Reference proteome</keyword>
<evidence type="ECO:0000256" key="2">
    <source>
        <dbReference type="ARBA" id="ARBA00023043"/>
    </source>
</evidence>
<reference evidence="5" key="1">
    <citation type="submission" date="2022-07" db="EMBL/GenBank/DDBJ databases">
        <title>Draft genome sequence of Zalerion maritima ATCC 34329, a (micro)plastics degrading marine fungus.</title>
        <authorList>
            <person name="Paco A."/>
            <person name="Goncalves M.F.M."/>
            <person name="Rocha-Santos T.A.P."/>
            <person name="Alves A."/>
        </authorList>
    </citation>
    <scope>NUCLEOTIDE SEQUENCE</scope>
    <source>
        <strain evidence="5">ATCC 34329</strain>
    </source>
</reference>
<feature type="repeat" description="ANK" evidence="3">
    <location>
        <begin position="398"/>
        <end position="430"/>
    </location>
</feature>
<evidence type="ECO:0000256" key="3">
    <source>
        <dbReference type="PROSITE-ProRule" id="PRU00023"/>
    </source>
</evidence>
<dbReference type="PANTHER" id="PTHR24198">
    <property type="entry name" value="ANKYRIN REPEAT AND PROTEIN KINASE DOMAIN-CONTAINING PROTEIN"/>
    <property type="match status" value="1"/>
</dbReference>
<feature type="repeat" description="ANK" evidence="3">
    <location>
        <begin position="357"/>
        <end position="391"/>
    </location>
</feature>
<protein>
    <recommendedName>
        <fullName evidence="7">Ankyrin repeat protein</fullName>
    </recommendedName>
</protein>
<dbReference type="Pfam" id="PF12796">
    <property type="entry name" value="Ank_2"/>
    <property type="match status" value="2"/>
</dbReference>
<feature type="region of interest" description="Disordered" evidence="4">
    <location>
        <begin position="225"/>
        <end position="248"/>
    </location>
</feature>
<evidence type="ECO:0000256" key="1">
    <source>
        <dbReference type="ARBA" id="ARBA00022737"/>
    </source>
</evidence>
<keyword evidence="2 3" id="KW-0040">ANK repeat</keyword>
<evidence type="ECO:0000313" key="5">
    <source>
        <dbReference type="EMBL" id="KAJ2900731.1"/>
    </source>
</evidence>
<dbReference type="Gene3D" id="1.25.40.20">
    <property type="entry name" value="Ankyrin repeat-containing domain"/>
    <property type="match status" value="3"/>
</dbReference>
<evidence type="ECO:0000256" key="4">
    <source>
        <dbReference type="SAM" id="MobiDB-lite"/>
    </source>
</evidence>
<dbReference type="InterPro" id="IPR002110">
    <property type="entry name" value="Ankyrin_rpt"/>
</dbReference>
<evidence type="ECO:0008006" key="7">
    <source>
        <dbReference type="Google" id="ProtNLM"/>
    </source>
</evidence>
<comment type="caution">
    <text evidence="5">The sequence shown here is derived from an EMBL/GenBank/DDBJ whole genome shotgun (WGS) entry which is preliminary data.</text>
</comment>
<dbReference type="InterPro" id="IPR036770">
    <property type="entry name" value="Ankyrin_rpt-contain_sf"/>
</dbReference>
<dbReference type="Proteomes" id="UP001201980">
    <property type="component" value="Unassembled WGS sequence"/>
</dbReference>
<keyword evidence="1" id="KW-0677">Repeat</keyword>
<dbReference type="PROSITE" id="PS50088">
    <property type="entry name" value="ANK_REPEAT"/>
    <property type="match status" value="3"/>
</dbReference>
<dbReference type="PANTHER" id="PTHR24198:SF165">
    <property type="entry name" value="ANKYRIN REPEAT-CONTAINING PROTEIN-RELATED"/>
    <property type="match status" value="1"/>
</dbReference>
<proteinExistence type="predicted"/>
<name>A0AAD5WSI9_9PEZI</name>
<gene>
    <name evidence="5" type="ORF">MKZ38_002267</name>
</gene>
<sequence>MVDPLSVIASVGSIAGSCATTLKALHTAQEKWKLSNLTFDALAAECALIGTSLGSLETIMRRRLAPGEAALPLDPIERALCSCVMITTTITTEVNKIATYQEPDGTLSSRGKALLLLGESNLKELLSQARSLKSGISDIVRDIQGEALQTRMNDMADVLRTLCERSKTTYQRNHPGSRAPLNHLDARSIISSEMDRSSVLSGRRFQFDDEIVSADAYRRALAQALNHPGSSQDAESVGTGKHEGYLPTDSPSAFVINSLAANSQAPGSPSSASTSFGADSVFALAPTVSASVSSSSSPPFSTPKGGPLNEIQPTPEGSPASITAPDHQLHHAIRTGNLPVALNLLRTGADVNELDGRGRSPLHLCALAEDKPEWMASCLIEYQANVNLHSCQYMGSGIETSPLTLAAMHGRLGLVKVLLEAGGELSPAESRQCLSPLHAALMGRNPNVASFLASRGASWSSKSPVPFKDGVMDGCYPFQTAILVGMPVSQDMLGDIGLAARSKGGLTAFSFAVVADDTSALDQIHERGVVPSKSDIDLITTLPNSASVHFLRNIATMQSRLGTCIESGSVDQLRGLVAEDPECLALPVENKPPIMQLILARRSGDAETLGMAEYMLQARPKCVDETGVVDGMVMKPLHLASYTGKWALITLLRDHGAKVDDFAGTEFRTPLMCCLIGFQKYGAQVIAAAKTLFDVGAGEAVPFGHSTQSAVSDARGWEHILPIAIVSSLLHVATKHRRYSIAELLVQYPETNVDAADANHDTALFTAVSQSDARMVSIILSSLNIDVNRSPNGRSLIAEAVRAGDKKVLELLLARKDLALNAKDTLSVFRVLESEIVGVHNRACASTTSSNDGQDKHWCRQSEFPIPLTLENAVNVLLQDPRFDLEAVDGATGHTALTKAVLIARWHPRLVDLSSRICRRIISSPRFTPTCFRGQQGSNAALEATKRGLLQVVRDLIRHPKQPVTHWTWWRCLKAAVVRSDSVLILELLENRRYPARFPDEPPLLLFWLGTEAASFYGGNSQEGCLPGLRSIAPIESAIEAKTPGLELLLRHRRTCLETLSLGERMGFLAKAAYHLTPDVLRNLTAEAGRLAGVERTPRWREIMAAVAMHRPDRDCEKALEVILGEYSVVDGIVPVEELRKLSPGVCNLAVENCSLLAMALFAGRRAATRRLVLGGADVRRAAGDLANVKASSSAIFEAWDLLCGACREVGVDPPSMDVLKSVPGYRRKSLGLGRLM</sequence>
<evidence type="ECO:0000313" key="6">
    <source>
        <dbReference type="Proteomes" id="UP001201980"/>
    </source>
</evidence>
<dbReference type="AlphaFoldDB" id="A0AAD5WSI9"/>
<feature type="region of interest" description="Disordered" evidence="4">
    <location>
        <begin position="291"/>
        <end position="324"/>
    </location>
</feature>
<feature type="repeat" description="ANK" evidence="3">
    <location>
        <begin position="329"/>
        <end position="356"/>
    </location>
</feature>
<organism evidence="5 6">
    <name type="scientific">Zalerion maritima</name>
    <dbReference type="NCBI Taxonomy" id="339359"/>
    <lineage>
        <taxon>Eukaryota</taxon>
        <taxon>Fungi</taxon>
        <taxon>Dikarya</taxon>
        <taxon>Ascomycota</taxon>
        <taxon>Pezizomycotina</taxon>
        <taxon>Sordariomycetes</taxon>
        <taxon>Lulworthiomycetidae</taxon>
        <taxon>Lulworthiales</taxon>
        <taxon>Lulworthiaceae</taxon>
        <taxon>Zalerion</taxon>
    </lineage>
</organism>